<dbReference type="InterPro" id="IPR029063">
    <property type="entry name" value="SAM-dependent_MTases_sf"/>
</dbReference>
<evidence type="ECO:0000313" key="2">
    <source>
        <dbReference type="Proteomes" id="UP000604046"/>
    </source>
</evidence>
<evidence type="ECO:0000313" key="1">
    <source>
        <dbReference type="EMBL" id="CAE7325483.1"/>
    </source>
</evidence>
<dbReference type="SUPFAM" id="SSF53335">
    <property type="entry name" value="S-adenosyl-L-methionine-dependent methyltransferases"/>
    <property type="match status" value="1"/>
</dbReference>
<name>A0A812NRX0_9DINO</name>
<gene>
    <name evidence="1" type="ORF">SNAT2548_LOCUS17039</name>
</gene>
<sequence>MNTWSTCPSAHRGLLLARLANKIEALPPTEHGKDSARRVILNTEYLARDFVMDVNLSGYLMSGTSYAPWFHIGQAYSTIKTKFPDILQMMGEPSPSAQREELLATLRSYLEQDVPERTPSFLRRPGLTSLEKAAALFAQADYLRITKAWGIPGHGGALGPAREEMHRLLNRGQRFLQQAYKHAKASAPSSWTDLYGLLMMVAQVEVPLFEILDRLDRQVVEPIHMKDSVTHPDTAFFVHLLPTRNVESNHVRSVLELHCDMVFKGMVGKRPLKVVEVGTHLGGCILYALTHSRAQSRGVAIDAYGPATAALRRTAESNGLADRLTVLQHFICSDSRKFASVVEPTGWLSQPGWHELAQDHAPEAKSEVVACTSLESVLREQGMEEVDLLRVSVLGREYTALRSAEGLLAAGKVKSIAASVLKNTENVLEMGKMLHRHGYKLSFIGYEDEDVLRILADVDLIPAGTLTLVAQYAG</sequence>
<dbReference type="EMBL" id="CAJNDS010002099">
    <property type="protein sequence ID" value="CAE7325483.1"/>
    <property type="molecule type" value="Genomic_DNA"/>
</dbReference>
<organism evidence="1 2">
    <name type="scientific">Symbiodinium natans</name>
    <dbReference type="NCBI Taxonomy" id="878477"/>
    <lineage>
        <taxon>Eukaryota</taxon>
        <taxon>Sar</taxon>
        <taxon>Alveolata</taxon>
        <taxon>Dinophyceae</taxon>
        <taxon>Suessiales</taxon>
        <taxon>Symbiodiniaceae</taxon>
        <taxon>Symbiodinium</taxon>
    </lineage>
</organism>
<protein>
    <submittedName>
        <fullName evidence="1">Uncharacterized protein</fullName>
    </submittedName>
</protein>
<keyword evidence="2" id="KW-1185">Reference proteome</keyword>
<dbReference type="Proteomes" id="UP000604046">
    <property type="component" value="Unassembled WGS sequence"/>
</dbReference>
<dbReference type="OrthoDB" id="424958at2759"/>
<proteinExistence type="predicted"/>
<dbReference type="AlphaFoldDB" id="A0A812NRX0"/>
<reference evidence="1" key="1">
    <citation type="submission" date="2021-02" db="EMBL/GenBank/DDBJ databases">
        <authorList>
            <person name="Dougan E. K."/>
            <person name="Rhodes N."/>
            <person name="Thang M."/>
            <person name="Chan C."/>
        </authorList>
    </citation>
    <scope>NUCLEOTIDE SEQUENCE</scope>
</reference>
<dbReference type="Gene3D" id="3.40.50.150">
    <property type="entry name" value="Vaccinia Virus protein VP39"/>
    <property type="match status" value="1"/>
</dbReference>
<comment type="caution">
    <text evidence="1">The sequence shown here is derived from an EMBL/GenBank/DDBJ whole genome shotgun (WGS) entry which is preliminary data.</text>
</comment>
<accession>A0A812NRX0</accession>